<keyword evidence="1" id="KW-0378">Hydrolase</keyword>
<dbReference type="Gene3D" id="3.40.50.1000">
    <property type="entry name" value="HAD superfamily/HAD-like"/>
    <property type="match status" value="1"/>
</dbReference>
<dbReference type="SUPFAM" id="SSF56784">
    <property type="entry name" value="HAD-like"/>
    <property type="match status" value="1"/>
</dbReference>
<dbReference type="PANTHER" id="PTHR10000:SF8">
    <property type="entry name" value="HAD SUPERFAMILY HYDROLASE-LIKE, TYPE 3"/>
    <property type="match status" value="1"/>
</dbReference>
<name>A0A399FFG8_9DEIN</name>
<dbReference type="EC" id="3.1.3.-" evidence="1"/>
<protein>
    <submittedName>
        <fullName evidence="1">Putative phosphatase</fullName>
        <ecNumber evidence="1">3.1.3.-</ecNumber>
    </submittedName>
</protein>
<sequence length="278" mass="29723">MIRLVLVDIDGTLYGPKGVPECAWEAAEAARAAGLHLSVCTGRPGRGFAFEYARRLDPKGLHIFENGAVVLGGDGSIHKAERMGFKSYEELVSIARRYGLDLEVYTAEGGYYVEANTPEIRQHETMIGLEAERCDLLELSAQPVRAQFVVRDGPNWQTARAQIAQVGGVELHEATSPGMPGVIFASVTAWHTSKRSSAKWVAAQYGLALAQVAMVGDGENDLELIRASGLGIAMGEAPDSVKQAAYYVVGTVEGCGLAEALRLAREFPQTLGEGEASA</sequence>
<dbReference type="GO" id="GO:0000287">
    <property type="term" value="F:magnesium ion binding"/>
    <property type="evidence" value="ECO:0007669"/>
    <property type="project" value="TreeGrafter"/>
</dbReference>
<dbReference type="PANTHER" id="PTHR10000">
    <property type="entry name" value="PHOSPHOSERINE PHOSPHATASE"/>
    <property type="match status" value="1"/>
</dbReference>
<dbReference type="AlphaFoldDB" id="A0A399FFG8"/>
<dbReference type="GO" id="GO:0016791">
    <property type="term" value="F:phosphatase activity"/>
    <property type="evidence" value="ECO:0007669"/>
    <property type="project" value="UniProtKB-ARBA"/>
</dbReference>
<evidence type="ECO:0000313" key="1">
    <source>
        <dbReference type="EMBL" id="RIH94032.1"/>
    </source>
</evidence>
<dbReference type="InterPro" id="IPR036412">
    <property type="entry name" value="HAD-like_sf"/>
</dbReference>
<comment type="caution">
    <text evidence="1">The sequence shown here is derived from an EMBL/GenBank/DDBJ whole genome shotgun (WGS) entry which is preliminary data.</text>
</comment>
<dbReference type="EMBL" id="QWLB01000001">
    <property type="protein sequence ID" value="RIH94032.1"/>
    <property type="molecule type" value="Genomic_DNA"/>
</dbReference>
<accession>A0A399FFG8</accession>
<dbReference type="RefSeq" id="WP_119355657.1">
    <property type="nucleotide sequence ID" value="NZ_BJXM01000036.1"/>
</dbReference>
<proteinExistence type="predicted"/>
<dbReference type="InterPro" id="IPR023214">
    <property type="entry name" value="HAD_sf"/>
</dbReference>
<organism evidence="1 2">
    <name type="scientific">Meiothermus granaticius NBRC 107808</name>
    <dbReference type="NCBI Taxonomy" id="1227551"/>
    <lineage>
        <taxon>Bacteria</taxon>
        <taxon>Thermotogati</taxon>
        <taxon>Deinococcota</taxon>
        <taxon>Deinococci</taxon>
        <taxon>Thermales</taxon>
        <taxon>Thermaceae</taxon>
        <taxon>Meiothermus</taxon>
    </lineage>
</organism>
<dbReference type="GO" id="GO:0005829">
    <property type="term" value="C:cytosol"/>
    <property type="evidence" value="ECO:0007669"/>
    <property type="project" value="TreeGrafter"/>
</dbReference>
<dbReference type="Proteomes" id="UP000266178">
    <property type="component" value="Unassembled WGS sequence"/>
</dbReference>
<gene>
    <name evidence="1" type="ORF">Mgrana_00119</name>
</gene>
<dbReference type="Gene3D" id="3.30.1240.10">
    <property type="match status" value="1"/>
</dbReference>
<dbReference type="OrthoDB" id="9810101at2"/>
<evidence type="ECO:0000313" key="2">
    <source>
        <dbReference type="Proteomes" id="UP000266178"/>
    </source>
</evidence>
<dbReference type="Pfam" id="PF08282">
    <property type="entry name" value="Hydrolase_3"/>
    <property type="match status" value="1"/>
</dbReference>
<keyword evidence="2" id="KW-1185">Reference proteome</keyword>
<reference evidence="1" key="1">
    <citation type="submission" date="2018-08" db="EMBL/GenBank/DDBJ databases">
        <title>Meiothermus granaticius genome AF-68 sequencing project.</title>
        <authorList>
            <person name="Da Costa M.S."/>
            <person name="Albuquerque L."/>
            <person name="Raposo P."/>
            <person name="Froufe H.J.C."/>
            <person name="Barroso C.S."/>
            <person name="Egas C."/>
        </authorList>
    </citation>
    <scope>NUCLEOTIDE SEQUENCE [LARGE SCALE GENOMIC DNA]</scope>
    <source>
        <strain evidence="1">AF-68</strain>
    </source>
</reference>